<keyword evidence="2" id="KW-1185">Reference proteome</keyword>
<proteinExistence type="predicted"/>
<reference evidence="1 2" key="1">
    <citation type="journal article" date="2011" name="EMBO J.">
        <title>Structural diversity of bacterial flagellar motors.</title>
        <authorList>
            <person name="Chen S."/>
            <person name="Beeby M."/>
            <person name="Murphy G.E."/>
            <person name="Leadbetter J.R."/>
            <person name="Hendrixson D.R."/>
            <person name="Briegel A."/>
            <person name="Li Z."/>
            <person name="Shi J."/>
            <person name="Tocheva E.I."/>
            <person name="Muller A."/>
            <person name="Dobro M.J."/>
            <person name="Jensen G.J."/>
        </authorList>
    </citation>
    <scope>NUCLEOTIDE SEQUENCE [LARGE SCALE GENOMIC DNA]</scope>
    <source>
        <strain evidence="1 2">DSM 6540</strain>
    </source>
</reference>
<dbReference type="Proteomes" id="UP000003240">
    <property type="component" value="Unassembled WGS sequence"/>
</dbReference>
<sequence length="239" mass="27725">MTREEVLQSLETLGVSIHSDTLRRWVNAELVPFPDRGNKGRAGGRWTEYPPETPWEAFAAAHLLKDHSIKQVAEIREQARWLITETCWGDMEDLNKDFQEWQDKNTVTYEQEGDHGIIEASHKEVPSGAELPEKEIAIDTLIFAWLMIRIKAEYAIPLEVPTQVRIDYFGNWEKDKRPHFVEAAPAGFPNIEDFKGVEYILEWRIAQVTEGSRDEIVMQDKETGVKLTLHPWKDRKMRA</sequence>
<protein>
    <submittedName>
        <fullName evidence="1">Uncharacterized protein</fullName>
    </submittedName>
</protein>
<evidence type="ECO:0000313" key="2">
    <source>
        <dbReference type="Proteomes" id="UP000003240"/>
    </source>
</evidence>
<gene>
    <name evidence="1" type="ORF">ALO_02211</name>
</gene>
<dbReference type="OrthoDB" id="7626281at2"/>
<accession>F7NEH9</accession>
<dbReference type="AlphaFoldDB" id="F7NEH9"/>
<dbReference type="RefSeq" id="WP_004092368.1">
    <property type="nucleotide sequence ID" value="NZ_AFGF01000017.1"/>
</dbReference>
<dbReference type="STRING" id="1009370.ALO_02211"/>
<organism evidence="1 2">
    <name type="scientific">Acetonema longum DSM 6540</name>
    <dbReference type="NCBI Taxonomy" id="1009370"/>
    <lineage>
        <taxon>Bacteria</taxon>
        <taxon>Bacillati</taxon>
        <taxon>Bacillota</taxon>
        <taxon>Negativicutes</taxon>
        <taxon>Acetonemataceae</taxon>
        <taxon>Acetonema</taxon>
    </lineage>
</organism>
<evidence type="ECO:0000313" key="1">
    <source>
        <dbReference type="EMBL" id="EGO65390.1"/>
    </source>
</evidence>
<name>F7NEH9_9FIRM</name>
<comment type="caution">
    <text evidence="1">The sequence shown here is derived from an EMBL/GenBank/DDBJ whole genome shotgun (WGS) entry which is preliminary data.</text>
</comment>
<dbReference type="EMBL" id="AFGF01000017">
    <property type="protein sequence ID" value="EGO65390.1"/>
    <property type="molecule type" value="Genomic_DNA"/>
</dbReference>